<comment type="caution">
    <text evidence="1">The sequence shown here is derived from an EMBL/GenBank/DDBJ whole genome shotgun (WGS) entry which is preliminary data.</text>
</comment>
<protein>
    <submittedName>
        <fullName evidence="1">Uncharacterized protein</fullName>
    </submittedName>
</protein>
<dbReference type="AlphaFoldDB" id="A0A0F0LGG8"/>
<name>A0A0F0LGG8_9MICO</name>
<organism evidence="1 2">
    <name type="scientific">Microbacterium azadirachtae</name>
    <dbReference type="NCBI Taxonomy" id="582680"/>
    <lineage>
        <taxon>Bacteria</taxon>
        <taxon>Bacillati</taxon>
        <taxon>Actinomycetota</taxon>
        <taxon>Actinomycetes</taxon>
        <taxon>Micrococcales</taxon>
        <taxon>Microbacteriaceae</taxon>
        <taxon>Microbacterium</taxon>
    </lineage>
</organism>
<evidence type="ECO:0000313" key="2">
    <source>
        <dbReference type="Proteomes" id="UP000033740"/>
    </source>
</evidence>
<dbReference type="STRING" id="582680.RS86_02690"/>
<keyword evidence="2" id="KW-1185">Reference proteome</keyword>
<evidence type="ECO:0000313" key="1">
    <source>
        <dbReference type="EMBL" id="KJL32218.1"/>
    </source>
</evidence>
<accession>A0A0F0LGG8</accession>
<reference evidence="1 2" key="1">
    <citation type="submission" date="2015-02" db="EMBL/GenBank/DDBJ databases">
        <title>Draft genome sequences of ten Microbacterium spp. with emphasis on heavy metal contaminated environments.</title>
        <authorList>
            <person name="Corretto E."/>
        </authorList>
    </citation>
    <scope>NUCLEOTIDE SEQUENCE [LARGE SCALE GENOMIC DNA]</scope>
    <source>
        <strain evidence="1 2">ARN176</strain>
    </source>
</reference>
<sequence>MFREYPEGLEVDKIIDVKRCCQQTVEDLVPVLKCRVQLLDFRLTRFDMRERGFALKTLTVLL</sequence>
<dbReference type="EMBL" id="JYIX01000037">
    <property type="protein sequence ID" value="KJL32218.1"/>
    <property type="molecule type" value="Genomic_DNA"/>
</dbReference>
<gene>
    <name evidence="1" type="ORF">RS86_02690</name>
</gene>
<dbReference type="PATRIC" id="fig|582680.6.peg.2760"/>
<dbReference type="Proteomes" id="UP000033740">
    <property type="component" value="Unassembled WGS sequence"/>
</dbReference>
<proteinExistence type="predicted"/>